<feature type="coiled-coil region" evidence="1">
    <location>
        <begin position="53"/>
        <end position="98"/>
    </location>
</feature>
<gene>
    <name evidence="2" type="ORF">LTR62_006145</name>
</gene>
<evidence type="ECO:0000313" key="2">
    <source>
        <dbReference type="EMBL" id="KAK5110292.1"/>
    </source>
</evidence>
<reference evidence="2" key="1">
    <citation type="submission" date="2023-08" db="EMBL/GenBank/DDBJ databases">
        <title>Black Yeasts Isolated from many extreme environments.</title>
        <authorList>
            <person name="Coleine C."/>
            <person name="Stajich J.E."/>
            <person name="Selbmann L."/>
        </authorList>
    </citation>
    <scope>NUCLEOTIDE SEQUENCE</scope>
    <source>
        <strain evidence="2">CCFEE 5401</strain>
    </source>
</reference>
<accession>A0AAN7TGG8</accession>
<keyword evidence="1" id="KW-0175">Coiled coil</keyword>
<proteinExistence type="predicted"/>
<name>A0AAN7TGG8_9PEZI</name>
<organism evidence="2 3">
    <name type="scientific">Meristemomyces frigidus</name>
    <dbReference type="NCBI Taxonomy" id="1508187"/>
    <lineage>
        <taxon>Eukaryota</taxon>
        <taxon>Fungi</taxon>
        <taxon>Dikarya</taxon>
        <taxon>Ascomycota</taxon>
        <taxon>Pezizomycotina</taxon>
        <taxon>Dothideomycetes</taxon>
        <taxon>Dothideomycetidae</taxon>
        <taxon>Mycosphaerellales</taxon>
        <taxon>Teratosphaeriaceae</taxon>
        <taxon>Meristemomyces</taxon>
    </lineage>
</organism>
<dbReference type="Proteomes" id="UP001310890">
    <property type="component" value="Unassembled WGS sequence"/>
</dbReference>
<evidence type="ECO:0000313" key="3">
    <source>
        <dbReference type="Proteomes" id="UP001310890"/>
    </source>
</evidence>
<dbReference type="EMBL" id="JAVRRL010000051">
    <property type="protein sequence ID" value="KAK5110292.1"/>
    <property type="molecule type" value="Genomic_DNA"/>
</dbReference>
<evidence type="ECO:0000256" key="1">
    <source>
        <dbReference type="SAM" id="Coils"/>
    </source>
</evidence>
<sequence>MRQAILLRTLRLMSRTKPSPAIQTLTRPQPLLLSQSRAASHVSPNLVRWLSSKSSADEKIEEITELYATAQDEFEIAMEETEKQTVYAEEDRKAAREELEKVKEVYKMAVEGSDADLAEEVRRRIGHRVRELEHGVKALEQMAIDQD</sequence>
<comment type="caution">
    <text evidence="2">The sequence shown here is derived from an EMBL/GenBank/DDBJ whole genome shotgun (WGS) entry which is preliminary data.</text>
</comment>
<dbReference type="AlphaFoldDB" id="A0AAN7TGG8"/>
<protein>
    <submittedName>
        <fullName evidence="2">Uncharacterized protein</fullName>
    </submittedName>
</protein>